<evidence type="ECO:0000313" key="4">
    <source>
        <dbReference type="Proteomes" id="UP000621560"/>
    </source>
</evidence>
<dbReference type="Pfam" id="PF00106">
    <property type="entry name" value="adh_short"/>
    <property type="match status" value="1"/>
</dbReference>
<organism evidence="3 4">
    <name type="scientific">Paenibacillus sabuli</name>
    <dbReference type="NCBI Taxonomy" id="2772509"/>
    <lineage>
        <taxon>Bacteria</taxon>
        <taxon>Bacillati</taxon>
        <taxon>Bacillota</taxon>
        <taxon>Bacilli</taxon>
        <taxon>Bacillales</taxon>
        <taxon>Paenibacillaceae</taxon>
        <taxon>Paenibacillus</taxon>
    </lineage>
</organism>
<comment type="caution">
    <text evidence="3">The sequence shown here is derived from an EMBL/GenBank/DDBJ whole genome shotgun (WGS) entry which is preliminary data.</text>
</comment>
<dbReference type="AlphaFoldDB" id="A0A927BVR3"/>
<dbReference type="PANTHER" id="PTHR24320:SF152">
    <property type="entry name" value="SHORT-CHAIN DEHYDROGENASE_REDUCTASE FAMILY PROTEIN"/>
    <property type="match status" value="1"/>
</dbReference>
<dbReference type="EMBL" id="JACXIZ010000023">
    <property type="protein sequence ID" value="MBD2846394.1"/>
    <property type="molecule type" value="Genomic_DNA"/>
</dbReference>
<accession>A0A927BVR3</accession>
<keyword evidence="4" id="KW-1185">Reference proteome</keyword>
<dbReference type="PANTHER" id="PTHR24320">
    <property type="entry name" value="RETINOL DEHYDROGENASE"/>
    <property type="match status" value="1"/>
</dbReference>
<gene>
    <name evidence="3" type="ORF">IDH44_14415</name>
</gene>
<evidence type="ECO:0000313" key="3">
    <source>
        <dbReference type="EMBL" id="MBD2846394.1"/>
    </source>
</evidence>
<protein>
    <submittedName>
        <fullName evidence="3">SDR family NAD(P)-dependent oxidoreductase</fullName>
    </submittedName>
</protein>
<dbReference type="InterPro" id="IPR036291">
    <property type="entry name" value="NAD(P)-bd_dom_sf"/>
</dbReference>
<dbReference type="GO" id="GO:0016491">
    <property type="term" value="F:oxidoreductase activity"/>
    <property type="evidence" value="ECO:0007669"/>
    <property type="project" value="UniProtKB-KW"/>
</dbReference>
<dbReference type="Proteomes" id="UP000621560">
    <property type="component" value="Unassembled WGS sequence"/>
</dbReference>
<dbReference type="SUPFAM" id="SSF51735">
    <property type="entry name" value="NAD(P)-binding Rossmann-fold domains"/>
    <property type="match status" value="1"/>
</dbReference>
<dbReference type="InterPro" id="IPR002347">
    <property type="entry name" value="SDR_fam"/>
</dbReference>
<evidence type="ECO:0000256" key="1">
    <source>
        <dbReference type="ARBA" id="ARBA00006484"/>
    </source>
</evidence>
<proteinExistence type="inferred from homology"/>
<comment type="similarity">
    <text evidence="1">Belongs to the short-chain dehydrogenases/reductases (SDR) family.</text>
</comment>
<name>A0A927BVR3_9BACL</name>
<evidence type="ECO:0000256" key="2">
    <source>
        <dbReference type="ARBA" id="ARBA00023002"/>
    </source>
</evidence>
<dbReference type="Gene3D" id="3.40.50.720">
    <property type="entry name" value="NAD(P)-binding Rossmann-like Domain"/>
    <property type="match status" value="1"/>
</dbReference>
<reference evidence="3" key="1">
    <citation type="submission" date="2020-09" db="EMBL/GenBank/DDBJ databases">
        <title>A novel bacterium of genus Paenibacillus, isolated from South China Sea.</title>
        <authorList>
            <person name="Huang H."/>
            <person name="Mo K."/>
            <person name="Hu Y."/>
        </authorList>
    </citation>
    <scope>NUCLEOTIDE SEQUENCE</scope>
    <source>
        <strain evidence="3">IB182496</strain>
    </source>
</reference>
<sequence length="322" mass="35189">MATILITGGHSGIGLECSKQLASDYQHNLVLAGRNLERMEPVARELRATYGVKVSIIKIDTSSLDSVRSAAAQCRTMLNNGEIDSLQAIICNAGVRLNGPVSYTSDGYEETFAANYLGHFLLVELLLDSMANHGRIVFTVSGTHDPDTADGRMMGVASEHNAMDLANMGKYGKKLVSSGKLYATSKLCMILHAYELDRRLKKSGSSIASIAYDPGATPGTGFLREMPKPVQWLADRSFMNWIFKRIGITIGSVDFSGKALAKISADPAYANGSGKYFQSNDGSLIERRSSTLSYDKKRALQLWNDTKMLVHLEPNEEPILLR</sequence>
<dbReference type="RefSeq" id="WP_190918788.1">
    <property type="nucleotide sequence ID" value="NZ_JACXIZ010000023.1"/>
</dbReference>
<keyword evidence="2" id="KW-0560">Oxidoreductase</keyword>